<dbReference type="InterPro" id="IPR001478">
    <property type="entry name" value="PDZ"/>
</dbReference>
<dbReference type="Gene3D" id="2.30.42.10">
    <property type="match status" value="1"/>
</dbReference>
<dbReference type="Pfam" id="PF00595">
    <property type="entry name" value="PDZ"/>
    <property type="match status" value="1"/>
</dbReference>
<name>A0A1Y3B2E0_EURMA</name>
<dbReference type="Proteomes" id="UP000194236">
    <property type="component" value="Unassembled WGS sequence"/>
</dbReference>
<dbReference type="AlphaFoldDB" id="A0A1Y3B2E0"/>
<dbReference type="InterPro" id="IPR036034">
    <property type="entry name" value="PDZ_sf"/>
</dbReference>
<dbReference type="EMBL" id="MUJZ01051292">
    <property type="protein sequence ID" value="OTF73505.1"/>
    <property type="molecule type" value="Genomic_DNA"/>
</dbReference>
<evidence type="ECO:0000313" key="3">
    <source>
        <dbReference type="Proteomes" id="UP000194236"/>
    </source>
</evidence>
<feature type="domain" description="PDZ" evidence="1">
    <location>
        <begin position="1"/>
        <end position="45"/>
    </location>
</feature>
<reference evidence="2 3" key="1">
    <citation type="submission" date="2017-03" db="EMBL/GenBank/DDBJ databases">
        <title>Genome Survey of Euroglyphus maynei.</title>
        <authorList>
            <person name="Arlian L.G."/>
            <person name="Morgan M.S."/>
            <person name="Rider S.D."/>
        </authorList>
    </citation>
    <scope>NUCLEOTIDE SEQUENCE [LARGE SCALE GENOMIC DNA]</scope>
    <source>
        <strain evidence="2">Arlian Lab</strain>
        <tissue evidence="2">Whole body</tissue>
    </source>
</reference>
<organism evidence="2 3">
    <name type="scientific">Euroglyphus maynei</name>
    <name type="common">Mayne's house dust mite</name>
    <dbReference type="NCBI Taxonomy" id="6958"/>
    <lineage>
        <taxon>Eukaryota</taxon>
        <taxon>Metazoa</taxon>
        <taxon>Ecdysozoa</taxon>
        <taxon>Arthropoda</taxon>
        <taxon>Chelicerata</taxon>
        <taxon>Arachnida</taxon>
        <taxon>Acari</taxon>
        <taxon>Acariformes</taxon>
        <taxon>Sarcoptiformes</taxon>
        <taxon>Astigmata</taxon>
        <taxon>Psoroptidia</taxon>
        <taxon>Analgoidea</taxon>
        <taxon>Pyroglyphidae</taxon>
        <taxon>Pyroglyphinae</taxon>
        <taxon>Euroglyphus</taxon>
    </lineage>
</organism>
<dbReference type="OrthoDB" id="438726at2759"/>
<dbReference type="PROSITE" id="PS50106">
    <property type="entry name" value="PDZ"/>
    <property type="match status" value="1"/>
</dbReference>
<accession>A0A1Y3B2E0</accession>
<dbReference type="SUPFAM" id="SSF50156">
    <property type="entry name" value="PDZ domain-like"/>
    <property type="match status" value="1"/>
</dbReference>
<evidence type="ECO:0000259" key="1">
    <source>
        <dbReference type="PROSITE" id="PS50106"/>
    </source>
</evidence>
<sequence>MAGLGISLAGNRDRKKMNVFICGMHPKGAAFKDGRLCIGDEILEVRFNFHYYY</sequence>
<gene>
    <name evidence="2" type="ORF">BLA29_014938</name>
</gene>
<proteinExistence type="predicted"/>
<keyword evidence="3" id="KW-1185">Reference proteome</keyword>
<comment type="caution">
    <text evidence="2">The sequence shown here is derived from an EMBL/GenBank/DDBJ whole genome shotgun (WGS) entry which is preliminary data.</text>
</comment>
<protein>
    <submittedName>
        <fullName evidence="2">PDZ domain protein</fullName>
    </submittedName>
</protein>
<evidence type="ECO:0000313" key="2">
    <source>
        <dbReference type="EMBL" id="OTF73505.1"/>
    </source>
</evidence>